<feature type="domain" description="RRM" evidence="4">
    <location>
        <begin position="1"/>
        <end position="72"/>
    </location>
</feature>
<name>A0A0F4ZAZ3_9PEZI</name>
<dbReference type="InterPro" id="IPR035979">
    <property type="entry name" value="RBD_domain_sf"/>
</dbReference>
<evidence type="ECO:0000313" key="5">
    <source>
        <dbReference type="EMBL" id="KKA27460.1"/>
    </source>
</evidence>
<feature type="region of interest" description="Disordered" evidence="3">
    <location>
        <begin position="168"/>
        <end position="330"/>
    </location>
</feature>
<organism evidence="5 6">
    <name type="scientific">Thielaviopsis punctulata</name>
    <dbReference type="NCBI Taxonomy" id="72032"/>
    <lineage>
        <taxon>Eukaryota</taxon>
        <taxon>Fungi</taxon>
        <taxon>Dikarya</taxon>
        <taxon>Ascomycota</taxon>
        <taxon>Pezizomycotina</taxon>
        <taxon>Sordariomycetes</taxon>
        <taxon>Hypocreomycetidae</taxon>
        <taxon>Microascales</taxon>
        <taxon>Ceratocystidaceae</taxon>
        <taxon>Thielaviopsis</taxon>
    </lineage>
</organism>
<feature type="compositionally biased region" description="Basic and acidic residues" evidence="3">
    <location>
        <begin position="303"/>
        <end position="314"/>
    </location>
</feature>
<gene>
    <name evidence="5" type="ORF">TD95_004999</name>
</gene>
<comment type="caution">
    <text evidence="5">The sequence shown here is derived from an EMBL/GenBank/DDBJ whole genome shotgun (WGS) entry which is preliminary data.</text>
</comment>
<dbReference type="SUPFAM" id="SSF54928">
    <property type="entry name" value="RNA-binding domain, RBD"/>
    <property type="match status" value="1"/>
</dbReference>
<keyword evidence="1 2" id="KW-0694">RNA-binding</keyword>
<dbReference type="AlphaFoldDB" id="A0A0F4ZAZ3"/>
<evidence type="ECO:0000256" key="2">
    <source>
        <dbReference type="PROSITE-ProRule" id="PRU00176"/>
    </source>
</evidence>
<dbReference type="InterPro" id="IPR050374">
    <property type="entry name" value="RRT5_SRSF_SR"/>
</dbReference>
<dbReference type="PROSITE" id="PS50102">
    <property type="entry name" value="RRM"/>
    <property type="match status" value="2"/>
</dbReference>
<dbReference type="Pfam" id="PF00076">
    <property type="entry name" value="RRM_1"/>
    <property type="match status" value="2"/>
</dbReference>
<protein>
    <recommendedName>
        <fullName evidence="4">RRM domain-containing protein</fullName>
    </recommendedName>
</protein>
<dbReference type="GO" id="GO:0005634">
    <property type="term" value="C:nucleus"/>
    <property type="evidence" value="ECO:0007669"/>
    <property type="project" value="TreeGrafter"/>
</dbReference>
<feature type="compositionally biased region" description="Pro residues" evidence="3">
    <location>
        <begin position="286"/>
        <end position="298"/>
    </location>
</feature>
<feature type="domain" description="RRM" evidence="4">
    <location>
        <begin position="96"/>
        <end position="163"/>
    </location>
</feature>
<sequence length="330" mass="38122">MTEVSSTRFCPDAATKEDVQSHFARMAGQITEIKLMNGFGFIEYKDPMDARDVVPDGSDFMGERLTVQFARGARHRDNPSYGPGDRPVPRPRRTPHRMQISGLPGETSWQDLKDFARGSGLDVIYSETARDRPGQGFVEFDSDADLRAAVEKLHNKEFKGNHVTCVADPQPDFPMGMSRDPRKRSRSPMMRRPYGRSGMGPVMGPGPHAHHSHHGDHEYDRRGPMPPRGYSPHRDDYRIQYRDRSPRRPYYDDRHGYPSPPRRGPMMDDYGRRPYDDPYRREYTHAPPPDPYSRPPPVYGNRPPKDYQPRDGYSREPYPPRSYNRNAGYW</sequence>
<dbReference type="Proteomes" id="UP000033483">
    <property type="component" value="Unassembled WGS sequence"/>
</dbReference>
<feature type="compositionally biased region" description="Basic and acidic residues" evidence="3">
    <location>
        <begin position="265"/>
        <end position="284"/>
    </location>
</feature>
<keyword evidence="6" id="KW-1185">Reference proteome</keyword>
<dbReference type="Gene3D" id="3.30.70.330">
    <property type="match status" value="2"/>
</dbReference>
<dbReference type="GO" id="GO:0003729">
    <property type="term" value="F:mRNA binding"/>
    <property type="evidence" value="ECO:0007669"/>
    <property type="project" value="TreeGrafter"/>
</dbReference>
<accession>A0A0F4ZAZ3</accession>
<evidence type="ECO:0000313" key="6">
    <source>
        <dbReference type="Proteomes" id="UP000033483"/>
    </source>
</evidence>
<evidence type="ECO:0000256" key="3">
    <source>
        <dbReference type="SAM" id="MobiDB-lite"/>
    </source>
</evidence>
<dbReference type="OrthoDB" id="1099063at2759"/>
<feature type="compositionally biased region" description="Basic and acidic residues" evidence="3">
    <location>
        <begin position="232"/>
        <end position="256"/>
    </location>
</feature>
<dbReference type="PANTHER" id="PTHR23003">
    <property type="entry name" value="RNA RECOGNITION MOTIF RRM DOMAIN CONTAINING PROTEIN"/>
    <property type="match status" value="1"/>
</dbReference>
<dbReference type="GO" id="GO:0005737">
    <property type="term" value="C:cytoplasm"/>
    <property type="evidence" value="ECO:0007669"/>
    <property type="project" value="TreeGrafter"/>
</dbReference>
<proteinExistence type="predicted"/>
<evidence type="ECO:0000259" key="4">
    <source>
        <dbReference type="PROSITE" id="PS50102"/>
    </source>
</evidence>
<dbReference type="SMART" id="SM00360">
    <property type="entry name" value="RRM"/>
    <property type="match status" value="2"/>
</dbReference>
<feature type="region of interest" description="Disordered" evidence="3">
    <location>
        <begin position="71"/>
        <end position="109"/>
    </location>
</feature>
<evidence type="ECO:0000256" key="1">
    <source>
        <dbReference type="ARBA" id="ARBA00022884"/>
    </source>
</evidence>
<dbReference type="PANTHER" id="PTHR23003:SF51">
    <property type="entry name" value="SERINE-ARGININE PROTEIN 55"/>
    <property type="match status" value="1"/>
</dbReference>
<dbReference type="EMBL" id="LAEV01001683">
    <property type="protein sequence ID" value="KKA27460.1"/>
    <property type="molecule type" value="Genomic_DNA"/>
</dbReference>
<dbReference type="InterPro" id="IPR012677">
    <property type="entry name" value="Nucleotide-bd_a/b_plait_sf"/>
</dbReference>
<reference evidence="5 6" key="1">
    <citation type="submission" date="2015-03" db="EMBL/GenBank/DDBJ databases">
        <authorList>
            <person name="Radwan O."/>
            <person name="Al-Naeli F.A."/>
            <person name="Rendon G.A."/>
            <person name="Fields C."/>
        </authorList>
    </citation>
    <scope>NUCLEOTIDE SEQUENCE [LARGE SCALE GENOMIC DNA]</scope>
    <source>
        <strain evidence="5">CR-DP1</strain>
    </source>
</reference>
<dbReference type="InterPro" id="IPR000504">
    <property type="entry name" value="RRM_dom"/>
</dbReference>